<proteinExistence type="predicted"/>
<feature type="compositionally biased region" description="Polar residues" evidence="1">
    <location>
        <begin position="51"/>
        <end position="62"/>
    </location>
</feature>
<dbReference type="Proteomes" id="UP001331761">
    <property type="component" value="Unassembled WGS sequence"/>
</dbReference>
<feature type="non-terminal residue" evidence="2">
    <location>
        <position position="186"/>
    </location>
</feature>
<dbReference type="EMBL" id="WIXE01005621">
    <property type="protein sequence ID" value="KAK5982018.1"/>
    <property type="molecule type" value="Genomic_DNA"/>
</dbReference>
<evidence type="ECO:0000256" key="1">
    <source>
        <dbReference type="SAM" id="MobiDB-lite"/>
    </source>
</evidence>
<sequence length="186" mass="20680">MPGSAVRVTERAPSLRISLRKRTVTQIPEAPTPTPAKTPRSQPKKRGRPSASKSKSQSTARSTVDGRTRAGRGRSSGKYKHTRPWEVDDGDDRAYDYVSCSESESSSSEEEEYSLRSSQAHVFLEDEQDTDCIANDDSFQYSEEDAAECSRIPWIDLPSTEIPPLVLPESSKDIPVPCEYLLDVVE</sequence>
<protein>
    <submittedName>
        <fullName evidence="2">Uncharacterized protein</fullName>
    </submittedName>
</protein>
<feature type="region of interest" description="Disordered" evidence="1">
    <location>
        <begin position="1"/>
        <end position="118"/>
    </location>
</feature>
<evidence type="ECO:0000313" key="3">
    <source>
        <dbReference type="Proteomes" id="UP001331761"/>
    </source>
</evidence>
<evidence type="ECO:0000313" key="2">
    <source>
        <dbReference type="EMBL" id="KAK5982018.1"/>
    </source>
</evidence>
<keyword evidence="3" id="KW-1185">Reference proteome</keyword>
<reference evidence="2 3" key="1">
    <citation type="submission" date="2019-10" db="EMBL/GenBank/DDBJ databases">
        <title>Assembly and Annotation for the nematode Trichostrongylus colubriformis.</title>
        <authorList>
            <person name="Martin J."/>
        </authorList>
    </citation>
    <scope>NUCLEOTIDE SEQUENCE [LARGE SCALE GENOMIC DNA]</scope>
    <source>
        <strain evidence="2">G859</strain>
        <tissue evidence="2">Whole worm</tissue>
    </source>
</reference>
<gene>
    <name evidence="2" type="ORF">GCK32_017735</name>
</gene>
<dbReference type="AlphaFoldDB" id="A0AAN8G6M6"/>
<accession>A0AAN8G6M6</accession>
<feature type="compositionally biased region" description="Basic residues" evidence="1">
    <location>
        <begin position="69"/>
        <end position="82"/>
    </location>
</feature>
<name>A0AAN8G6M6_TRICO</name>
<organism evidence="2 3">
    <name type="scientific">Trichostrongylus colubriformis</name>
    <name type="common">Black scour worm</name>
    <dbReference type="NCBI Taxonomy" id="6319"/>
    <lineage>
        <taxon>Eukaryota</taxon>
        <taxon>Metazoa</taxon>
        <taxon>Ecdysozoa</taxon>
        <taxon>Nematoda</taxon>
        <taxon>Chromadorea</taxon>
        <taxon>Rhabditida</taxon>
        <taxon>Rhabditina</taxon>
        <taxon>Rhabditomorpha</taxon>
        <taxon>Strongyloidea</taxon>
        <taxon>Trichostrongylidae</taxon>
        <taxon>Trichostrongylus</taxon>
    </lineage>
</organism>
<comment type="caution">
    <text evidence="2">The sequence shown here is derived from an EMBL/GenBank/DDBJ whole genome shotgun (WGS) entry which is preliminary data.</text>
</comment>